<dbReference type="EMBL" id="CAUYUJ010015702">
    <property type="protein sequence ID" value="CAK0857136.1"/>
    <property type="molecule type" value="Genomic_DNA"/>
</dbReference>
<protein>
    <submittedName>
        <fullName evidence="1">Uncharacterized protein</fullName>
    </submittedName>
</protein>
<gene>
    <name evidence="1" type="ORF">PCOR1329_LOCUS47321</name>
</gene>
<name>A0ABN9UDP4_9DINO</name>
<accession>A0ABN9UDP4</accession>
<evidence type="ECO:0000313" key="1">
    <source>
        <dbReference type="EMBL" id="CAK0857136.1"/>
    </source>
</evidence>
<comment type="caution">
    <text evidence="1">The sequence shown here is derived from an EMBL/GenBank/DDBJ whole genome shotgun (WGS) entry which is preliminary data.</text>
</comment>
<proteinExistence type="predicted"/>
<evidence type="ECO:0000313" key="2">
    <source>
        <dbReference type="Proteomes" id="UP001189429"/>
    </source>
</evidence>
<sequence length="133" mass="14591">MMSLSAGNDTFAQVIAVDKHFEIFNRAWCMAEIAAAHSAGMSQSLQLPSLAHLEKQGGLVDLKISSAQASMPEDKEAILGRIPDHDAFDRSLRELVFGQLLPSWSRLDSCDQMLQAGRIARWQSVVQKHSAVA</sequence>
<keyword evidence="2" id="KW-1185">Reference proteome</keyword>
<dbReference type="Proteomes" id="UP001189429">
    <property type="component" value="Unassembled WGS sequence"/>
</dbReference>
<organism evidence="1 2">
    <name type="scientific">Prorocentrum cordatum</name>
    <dbReference type="NCBI Taxonomy" id="2364126"/>
    <lineage>
        <taxon>Eukaryota</taxon>
        <taxon>Sar</taxon>
        <taxon>Alveolata</taxon>
        <taxon>Dinophyceae</taxon>
        <taxon>Prorocentrales</taxon>
        <taxon>Prorocentraceae</taxon>
        <taxon>Prorocentrum</taxon>
    </lineage>
</organism>
<reference evidence="1" key="1">
    <citation type="submission" date="2023-10" db="EMBL/GenBank/DDBJ databases">
        <authorList>
            <person name="Chen Y."/>
            <person name="Shah S."/>
            <person name="Dougan E. K."/>
            <person name="Thang M."/>
            <person name="Chan C."/>
        </authorList>
    </citation>
    <scope>NUCLEOTIDE SEQUENCE [LARGE SCALE GENOMIC DNA]</scope>
</reference>